<protein>
    <submittedName>
        <fullName evidence="1">Uncharacterized protein</fullName>
    </submittedName>
</protein>
<dbReference type="Proteomes" id="UP000064967">
    <property type="component" value="Chromosome"/>
</dbReference>
<evidence type="ECO:0000313" key="1">
    <source>
        <dbReference type="EMBL" id="AKV00860.1"/>
    </source>
</evidence>
<dbReference type="EMBL" id="CP012333">
    <property type="protein sequence ID" value="AKV00860.1"/>
    <property type="molecule type" value="Genomic_DNA"/>
</dbReference>
<dbReference type="Pfam" id="PF20245">
    <property type="entry name" value="DUF6600"/>
    <property type="match status" value="1"/>
</dbReference>
<gene>
    <name evidence="1" type="ORF">AKJ09_07523</name>
</gene>
<dbReference type="KEGG" id="llu:AKJ09_07523"/>
<evidence type="ECO:0000313" key="2">
    <source>
        <dbReference type="Proteomes" id="UP000064967"/>
    </source>
</evidence>
<accession>A0A0K1Q631</accession>
<proteinExistence type="predicted"/>
<keyword evidence="2" id="KW-1185">Reference proteome</keyword>
<name>A0A0K1Q631_9BACT</name>
<organism evidence="1 2">
    <name type="scientific">Labilithrix luteola</name>
    <dbReference type="NCBI Taxonomy" id="1391654"/>
    <lineage>
        <taxon>Bacteria</taxon>
        <taxon>Pseudomonadati</taxon>
        <taxon>Myxococcota</taxon>
        <taxon>Polyangia</taxon>
        <taxon>Polyangiales</taxon>
        <taxon>Labilitrichaceae</taxon>
        <taxon>Labilithrix</taxon>
    </lineage>
</organism>
<reference evidence="1 2" key="1">
    <citation type="submission" date="2015-08" db="EMBL/GenBank/DDBJ databases">
        <authorList>
            <person name="Babu N.S."/>
            <person name="Beckwith C.J."/>
            <person name="Beseler K.G."/>
            <person name="Brison A."/>
            <person name="Carone J.V."/>
            <person name="Caskin T.P."/>
            <person name="Diamond M."/>
            <person name="Durham M.E."/>
            <person name="Foxe J.M."/>
            <person name="Go M."/>
            <person name="Henderson B.A."/>
            <person name="Jones I.B."/>
            <person name="McGettigan J.A."/>
            <person name="Micheletti S.J."/>
            <person name="Nasrallah M.E."/>
            <person name="Ortiz D."/>
            <person name="Piller C.R."/>
            <person name="Privatt S.R."/>
            <person name="Schneider S.L."/>
            <person name="Sharp S."/>
            <person name="Smith T.C."/>
            <person name="Stanton J.D."/>
            <person name="Ullery H.E."/>
            <person name="Wilson R.J."/>
            <person name="Serrano M.G."/>
            <person name="Buck G."/>
            <person name="Lee V."/>
            <person name="Wang Y."/>
            <person name="Carvalho R."/>
            <person name="Voegtly L."/>
            <person name="Shi R."/>
            <person name="Duckworth R."/>
            <person name="Johnson A."/>
            <person name="Loviza R."/>
            <person name="Walstead R."/>
            <person name="Shah Z."/>
            <person name="Kiflezghi M."/>
            <person name="Wade K."/>
            <person name="Ball S.L."/>
            <person name="Bradley K.W."/>
            <person name="Asai D.J."/>
            <person name="Bowman C.A."/>
            <person name="Russell D.A."/>
            <person name="Pope W.H."/>
            <person name="Jacobs-Sera D."/>
            <person name="Hendrix R.W."/>
            <person name="Hatfull G.F."/>
        </authorList>
    </citation>
    <scope>NUCLEOTIDE SEQUENCE [LARGE SCALE GENOMIC DNA]</scope>
    <source>
        <strain evidence="1 2">DSM 27648</strain>
    </source>
</reference>
<dbReference type="InterPro" id="IPR046535">
    <property type="entry name" value="DUF6600"/>
</dbReference>
<sequence>MDMPSPSSLGGLAVVVSFGLASFGSVLALGCAENTPEARMPEAAHGESELEEPIGISTTRPVRSAPPEFDDADPSAVRLFFDVLAPFGTWSEDPRFGLVWAPSHESIGETFVPYATHGRWTHRALAVAISPSEPDARVDVNDYVWVSELPWGWVTFHYGRWTYADHGWAWIPGRRYAGAWVDWRSPTGREGRQGVVGWGPTPPSHLWQVIPGPRSSRAPAGTVEVRDAQLAAVPFAAFATPYAYVQARDLFAADLGARLLYGNAALAVAHTTQPTAPPSPAFLGFRPDEVPAVPVMDRGLQQAWMLATPASATAVGAGPELSAPRRLRSFVASSPRFTAASAMR</sequence>
<dbReference type="STRING" id="1391654.AKJ09_07523"/>
<dbReference type="AlphaFoldDB" id="A0A0K1Q631"/>